<evidence type="ECO:0000256" key="13">
    <source>
        <dbReference type="ARBA" id="ARBA00023237"/>
    </source>
</evidence>
<evidence type="ECO:0000256" key="14">
    <source>
        <dbReference type="PROSITE-ProRule" id="PRU01360"/>
    </source>
</evidence>
<evidence type="ECO:0000256" key="3">
    <source>
        <dbReference type="ARBA" id="ARBA00022448"/>
    </source>
</evidence>
<dbReference type="GO" id="GO:0015344">
    <property type="term" value="F:siderophore uptake transmembrane transporter activity"/>
    <property type="evidence" value="ECO:0007669"/>
    <property type="project" value="TreeGrafter"/>
</dbReference>
<evidence type="ECO:0000256" key="7">
    <source>
        <dbReference type="ARBA" id="ARBA00022729"/>
    </source>
</evidence>
<dbReference type="Pfam" id="PF00593">
    <property type="entry name" value="TonB_dep_Rec_b-barrel"/>
    <property type="match status" value="1"/>
</dbReference>
<reference evidence="18 19" key="1">
    <citation type="submission" date="2020-06" db="EMBL/GenBank/DDBJ databases">
        <title>Acidovorax antarctica sp. nov., isolated from Corinth ice sheet soil, Antarctic Fields Peninsula.</title>
        <authorList>
            <person name="Xu Q."/>
            <person name="Peng F."/>
        </authorList>
    </citation>
    <scope>NUCLEOTIDE SEQUENCE [LARGE SCALE GENOMIC DNA]</scope>
    <source>
        <strain evidence="18 19">16-35-5</strain>
    </source>
</reference>
<gene>
    <name evidence="18" type="ORF">HUK68_04460</name>
</gene>
<evidence type="ECO:0000256" key="15">
    <source>
        <dbReference type="RuleBase" id="RU003357"/>
    </source>
</evidence>
<keyword evidence="10 15" id="KW-0798">TonB box</keyword>
<evidence type="ECO:0000256" key="2">
    <source>
        <dbReference type="ARBA" id="ARBA00009810"/>
    </source>
</evidence>
<dbReference type="Gene3D" id="2.40.170.20">
    <property type="entry name" value="TonB-dependent receptor, beta-barrel domain"/>
    <property type="match status" value="1"/>
</dbReference>
<feature type="compositionally biased region" description="Low complexity" evidence="16">
    <location>
        <begin position="157"/>
        <end position="169"/>
    </location>
</feature>
<evidence type="ECO:0000256" key="1">
    <source>
        <dbReference type="ARBA" id="ARBA00004571"/>
    </source>
</evidence>
<evidence type="ECO:0000256" key="5">
    <source>
        <dbReference type="ARBA" id="ARBA00022496"/>
    </source>
</evidence>
<evidence type="ECO:0000256" key="9">
    <source>
        <dbReference type="ARBA" id="ARBA00023065"/>
    </source>
</evidence>
<keyword evidence="9" id="KW-0406">Ion transport</keyword>
<dbReference type="KEGG" id="aant:HUK68_04460"/>
<dbReference type="SMART" id="SM00965">
    <property type="entry name" value="STN"/>
    <property type="match status" value="1"/>
</dbReference>
<evidence type="ECO:0000256" key="4">
    <source>
        <dbReference type="ARBA" id="ARBA00022452"/>
    </source>
</evidence>
<evidence type="ECO:0000259" key="17">
    <source>
        <dbReference type="SMART" id="SM00965"/>
    </source>
</evidence>
<dbReference type="NCBIfam" id="TIGR01783">
    <property type="entry name" value="TonB-siderophor"/>
    <property type="match status" value="1"/>
</dbReference>
<proteinExistence type="inferred from homology"/>
<dbReference type="PROSITE" id="PS52016">
    <property type="entry name" value="TONB_DEPENDENT_REC_3"/>
    <property type="match status" value="1"/>
</dbReference>
<evidence type="ECO:0000313" key="19">
    <source>
        <dbReference type="Proteomes" id="UP000509579"/>
    </source>
</evidence>
<dbReference type="SUPFAM" id="SSF56935">
    <property type="entry name" value="Porins"/>
    <property type="match status" value="1"/>
</dbReference>
<keyword evidence="6 14" id="KW-0812">Transmembrane</keyword>
<evidence type="ECO:0000313" key="18">
    <source>
        <dbReference type="EMBL" id="QKV52213.1"/>
    </source>
</evidence>
<evidence type="ECO:0000256" key="11">
    <source>
        <dbReference type="ARBA" id="ARBA00023136"/>
    </source>
</evidence>
<organism evidence="18 19">
    <name type="scientific">Comamonas antarctica</name>
    <dbReference type="NCBI Taxonomy" id="2743470"/>
    <lineage>
        <taxon>Bacteria</taxon>
        <taxon>Pseudomonadati</taxon>
        <taxon>Pseudomonadota</taxon>
        <taxon>Betaproteobacteria</taxon>
        <taxon>Burkholderiales</taxon>
        <taxon>Comamonadaceae</taxon>
        <taxon>Comamonas</taxon>
    </lineage>
</organism>
<keyword evidence="4 14" id="KW-1134">Transmembrane beta strand</keyword>
<dbReference type="Pfam" id="PF07715">
    <property type="entry name" value="Plug"/>
    <property type="match status" value="1"/>
</dbReference>
<dbReference type="PANTHER" id="PTHR32552:SF74">
    <property type="entry name" value="HYDROXAMATE SIDEROPHORE RECEPTOR FHUE"/>
    <property type="match status" value="1"/>
</dbReference>
<keyword evidence="13 14" id="KW-0998">Cell outer membrane</keyword>
<keyword evidence="19" id="KW-1185">Reference proteome</keyword>
<feature type="domain" description="Secretin/TonB short N-terminal" evidence="17">
    <location>
        <begin position="75"/>
        <end position="126"/>
    </location>
</feature>
<dbReference type="Gene3D" id="3.55.50.30">
    <property type="match status" value="1"/>
</dbReference>
<dbReference type="InterPro" id="IPR011662">
    <property type="entry name" value="Secretin/TonB_short_N"/>
</dbReference>
<name>A0A6N1X1J2_9BURK</name>
<dbReference type="GO" id="GO:0009279">
    <property type="term" value="C:cell outer membrane"/>
    <property type="evidence" value="ECO:0007669"/>
    <property type="project" value="UniProtKB-SubCell"/>
</dbReference>
<keyword evidence="12 18" id="KW-0675">Receptor</keyword>
<evidence type="ECO:0000256" key="16">
    <source>
        <dbReference type="SAM" id="MobiDB-lite"/>
    </source>
</evidence>
<sequence>MQPRQRQRSRWPNENFALALMTGAIRAALGGAAIGMAVATPLAMAAEPAAGATAHQIPAGPLSDVLAQYAAASGVQLVYEQATLAGMRSAGLQGRYTESEGFAQLLRGSGYEVAKQGQATYVLRKSPAAAPVPGAAGTTLATVTVSAAAMPGGTTEGSGSYAARSSSASTKLNLSPRETPQTLTVITREQMDDAGVTSVDDALRAVSGVTALAGGSIGSNFYSRGFSMQAQVDGMTTPAGIDSGNRSPLYDSAFIDRVEVLQGASGLLAGAGTPGGTVNMVLKRPTRDFQAHAEAQVGSWNERRVVGDVSGSLVDSGSVRGRVVALADTGDSFTDYVYRDHQAVYGIVEADLTPSTTVSASVLTQKDKSRGHFGVPFAANGSDAGLPRSSFWGDVDNRTIRDYTIYTLGLTQQLANDWSLKASYAWQKTDNDIRNFASLSGSLDPVTGNGLSIGSRQVNYVSALHSNVVDIYASGPFELLGRTHELALGINGTNTRDENAGTGYSGNTPINVYTFDPAALGPVPAGRPGTSAHTKTSNFGAYGVARWSVTDALKLITGVRVSDYERRNLVTGAVAPRETGVVTPYAGLVYDIDTQYSAYASYSDIFSPQTSRSQDGNVLDPIVGKNYELGVKGELLNKRLNVSAAVFHLAQTNMAAVDSSVPVNPSNACGGTCYTATGKVVSRGLDLGANGQITRGLNIAAGYTYTDVQFVEGPQKGQRFRTEQPRHSLRVAANYQFPGSQWSLGGDVAATSQTYKSGGTGAAAWTIGQGALVLVGLHAKYRITPQTQVNLAVSNLTDRSYRHVYGREYALYGDPRKYTLNLRHDF</sequence>
<evidence type="ECO:0000256" key="12">
    <source>
        <dbReference type="ARBA" id="ARBA00023170"/>
    </source>
</evidence>
<accession>A0A6N1X1J2</accession>
<dbReference type="InterPro" id="IPR039426">
    <property type="entry name" value="TonB-dep_rcpt-like"/>
</dbReference>
<keyword evidence="7" id="KW-0732">Signal</keyword>
<dbReference type="GO" id="GO:0015891">
    <property type="term" value="P:siderophore transport"/>
    <property type="evidence" value="ECO:0007669"/>
    <property type="project" value="InterPro"/>
</dbReference>
<dbReference type="RefSeq" id="WP_175503114.1">
    <property type="nucleotide sequence ID" value="NZ_CP054840.1"/>
</dbReference>
<feature type="region of interest" description="Disordered" evidence="16">
    <location>
        <begin position="154"/>
        <end position="178"/>
    </location>
</feature>
<keyword evidence="8" id="KW-0408">Iron</keyword>
<keyword evidence="11 14" id="KW-0472">Membrane</keyword>
<protein>
    <submittedName>
        <fullName evidence="18">TonB-dependent siderophore receptor</fullName>
    </submittedName>
</protein>
<evidence type="ECO:0000256" key="10">
    <source>
        <dbReference type="ARBA" id="ARBA00023077"/>
    </source>
</evidence>
<comment type="subcellular location">
    <subcellularLocation>
        <location evidence="1 14">Cell outer membrane</location>
        <topology evidence="1 14">Multi-pass membrane protein</topology>
    </subcellularLocation>
</comment>
<dbReference type="Proteomes" id="UP000509579">
    <property type="component" value="Chromosome"/>
</dbReference>
<dbReference type="InterPro" id="IPR010105">
    <property type="entry name" value="TonB_sidphr_rcpt"/>
</dbReference>
<dbReference type="EMBL" id="CP054840">
    <property type="protein sequence ID" value="QKV52213.1"/>
    <property type="molecule type" value="Genomic_DNA"/>
</dbReference>
<evidence type="ECO:0000256" key="8">
    <source>
        <dbReference type="ARBA" id="ARBA00023004"/>
    </source>
</evidence>
<dbReference type="FunFam" id="2.170.130.10:FF:000010">
    <property type="entry name" value="Ferripyoverdine receptor"/>
    <property type="match status" value="1"/>
</dbReference>
<dbReference type="GO" id="GO:0038023">
    <property type="term" value="F:signaling receptor activity"/>
    <property type="evidence" value="ECO:0007669"/>
    <property type="project" value="InterPro"/>
</dbReference>
<dbReference type="AlphaFoldDB" id="A0A6N1X1J2"/>
<dbReference type="InterPro" id="IPR037066">
    <property type="entry name" value="Plug_dom_sf"/>
</dbReference>
<keyword evidence="5" id="KW-0410">Iron transport</keyword>
<dbReference type="InterPro" id="IPR036942">
    <property type="entry name" value="Beta-barrel_TonB_sf"/>
</dbReference>
<dbReference type="PANTHER" id="PTHR32552">
    <property type="entry name" value="FERRICHROME IRON RECEPTOR-RELATED"/>
    <property type="match status" value="1"/>
</dbReference>
<evidence type="ECO:0000256" key="6">
    <source>
        <dbReference type="ARBA" id="ARBA00022692"/>
    </source>
</evidence>
<dbReference type="InterPro" id="IPR000531">
    <property type="entry name" value="Beta-barrel_TonB"/>
</dbReference>
<dbReference type="Gene3D" id="2.170.130.10">
    <property type="entry name" value="TonB-dependent receptor, plug domain"/>
    <property type="match status" value="1"/>
</dbReference>
<dbReference type="InterPro" id="IPR012910">
    <property type="entry name" value="Plug_dom"/>
</dbReference>
<dbReference type="CDD" id="cd01347">
    <property type="entry name" value="ligand_gated_channel"/>
    <property type="match status" value="1"/>
</dbReference>
<keyword evidence="3 14" id="KW-0813">Transport</keyword>
<comment type="similarity">
    <text evidence="2 14 15">Belongs to the TonB-dependent receptor family.</text>
</comment>